<evidence type="ECO:0000313" key="3">
    <source>
        <dbReference type="Proteomes" id="UP000800092"/>
    </source>
</evidence>
<dbReference type="AlphaFoldDB" id="A0A6A6HPV0"/>
<organism evidence="2 3">
    <name type="scientific">Viridothelium virens</name>
    <name type="common">Speckled blister lichen</name>
    <name type="synonym">Trypethelium virens</name>
    <dbReference type="NCBI Taxonomy" id="1048519"/>
    <lineage>
        <taxon>Eukaryota</taxon>
        <taxon>Fungi</taxon>
        <taxon>Dikarya</taxon>
        <taxon>Ascomycota</taxon>
        <taxon>Pezizomycotina</taxon>
        <taxon>Dothideomycetes</taxon>
        <taxon>Dothideomycetes incertae sedis</taxon>
        <taxon>Trypetheliales</taxon>
        <taxon>Trypetheliaceae</taxon>
        <taxon>Viridothelium</taxon>
    </lineage>
</organism>
<gene>
    <name evidence="2" type="ORF">EV356DRAFT_2906</name>
</gene>
<reference evidence="2" key="1">
    <citation type="journal article" date="2020" name="Stud. Mycol.">
        <title>101 Dothideomycetes genomes: a test case for predicting lifestyles and emergence of pathogens.</title>
        <authorList>
            <person name="Haridas S."/>
            <person name="Albert R."/>
            <person name="Binder M."/>
            <person name="Bloem J."/>
            <person name="Labutti K."/>
            <person name="Salamov A."/>
            <person name="Andreopoulos B."/>
            <person name="Baker S."/>
            <person name="Barry K."/>
            <person name="Bills G."/>
            <person name="Bluhm B."/>
            <person name="Cannon C."/>
            <person name="Castanera R."/>
            <person name="Culley D."/>
            <person name="Daum C."/>
            <person name="Ezra D."/>
            <person name="Gonzalez J."/>
            <person name="Henrissat B."/>
            <person name="Kuo A."/>
            <person name="Liang C."/>
            <person name="Lipzen A."/>
            <person name="Lutzoni F."/>
            <person name="Magnuson J."/>
            <person name="Mondo S."/>
            <person name="Nolan M."/>
            <person name="Ohm R."/>
            <person name="Pangilinan J."/>
            <person name="Park H.-J."/>
            <person name="Ramirez L."/>
            <person name="Alfaro M."/>
            <person name="Sun H."/>
            <person name="Tritt A."/>
            <person name="Yoshinaga Y."/>
            <person name="Zwiers L.-H."/>
            <person name="Turgeon B."/>
            <person name="Goodwin S."/>
            <person name="Spatafora J."/>
            <person name="Crous P."/>
            <person name="Grigoriev I."/>
        </authorList>
    </citation>
    <scope>NUCLEOTIDE SEQUENCE</scope>
    <source>
        <strain evidence="2">Tuck. ex Michener</strain>
    </source>
</reference>
<feature type="transmembrane region" description="Helical" evidence="1">
    <location>
        <begin position="12"/>
        <end position="31"/>
    </location>
</feature>
<dbReference type="Proteomes" id="UP000800092">
    <property type="component" value="Unassembled WGS sequence"/>
</dbReference>
<dbReference type="PROSITE" id="PS51257">
    <property type="entry name" value="PROKAR_LIPOPROTEIN"/>
    <property type="match status" value="1"/>
</dbReference>
<accession>A0A6A6HPV0</accession>
<keyword evidence="3" id="KW-1185">Reference proteome</keyword>
<proteinExistence type="predicted"/>
<keyword evidence="1" id="KW-0812">Transmembrane</keyword>
<evidence type="ECO:0000256" key="1">
    <source>
        <dbReference type="SAM" id="Phobius"/>
    </source>
</evidence>
<protein>
    <submittedName>
        <fullName evidence="2">Uncharacterized protein</fullName>
    </submittedName>
</protein>
<keyword evidence="1" id="KW-1133">Transmembrane helix</keyword>
<dbReference type="EMBL" id="ML991771">
    <property type="protein sequence ID" value="KAF2239879.1"/>
    <property type="molecule type" value="Genomic_DNA"/>
</dbReference>
<evidence type="ECO:0000313" key="2">
    <source>
        <dbReference type="EMBL" id="KAF2239879.1"/>
    </source>
</evidence>
<keyword evidence="1" id="KW-0472">Membrane</keyword>
<sequence length="101" mass="11583">MWTREVCHSLAYVSALFLACSGLPYVWYATWLRKKVLASDLTSLAGSPRDRDARRRKRKFVIVAKLFTSILRTLDFASGSRIGHRVYDPVTQRDHSNPPCQ</sequence>
<name>A0A6A6HPV0_VIRVR</name>